<dbReference type="InParanoid" id="A0A6I8S1B0"/>
<keyword evidence="3 4" id="KW-0802">TPR repeat</keyword>
<evidence type="ECO:0000256" key="4">
    <source>
        <dbReference type="PROSITE-ProRule" id="PRU00339"/>
    </source>
</evidence>
<organism evidence="5">
    <name type="scientific">Xenopus tropicalis</name>
    <name type="common">Western clawed frog</name>
    <name type="synonym">Silurana tropicalis</name>
    <dbReference type="NCBI Taxonomy" id="8364"/>
    <lineage>
        <taxon>Eukaryota</taxon>
        <taxon>Metazoa</taxon>
        <taxon>Chordata</taxon>
        <taxon>Craniata</taxon>
        <taxon>Vertebrata</taxon>
        <taxon>Euteleostomi</taxon>
        <taxon>Amphibia</taxon>
        <taxon>Batrachia</taxon>
        <taxon>Anura</taxon>
        <taxon>Pipoidea</taxon>
        <taxon>Pipidae</taxon>
        <taxon>Xenopodinae</taxon>
        <taxon>Xenopus</taxon>
        <taxon>Silurana</taxon>
    </lineage>
</organism>
<dbReference type="SMART" id="SM00028">
    <property type="entry name" value="TPR"/>
    <property type="match status" value="2"/>
</dbReference>
<dbReference type="PANTHER" id="PTHR46512">
    <property type="entry name" value="PEPTIDYLPROLYL ISOMERASE"/>
    <property type="match status" value="1"/>
</dbReference>
<evidence type="ECO:0000256" key="1">
    <source>
        <dbReference type="ARBA" id="ARBA00022553"/>
    </source>
</evidence>
<dbReference type="Pfam" id="PF07719">
    <property type="entry name" value="TPR_2"/>
    <property type="match status" value="1"/>
</dbReference>
<dbReference type="PROSITE" id="PS50005">
    <property type="entry name" value="TPR"/>
    <property type="match status" value="1"/>
</dbReference>
<reference evidence="5" key="1">
    <citation type="journal article" date="2010" name="Science">
        <title>The genome of the Western clawed frog Xenopus tropicalis.</title>
        <authorList>
            <person name="Hellsten U."/>
            <person name="Harland R.M."/>
            <person name="Gilchrist M.J."/>
            <person name="Hendrix D."/>
            <person name="Jurka J."/>
            <person name="Kapitonov V."/>
            <person name="Ovcharenko I."/>
            <person name="Putnam N.H."/>
            <person name="Shu S."/>
            <person name="Taher L."/>
            <person name="Blitz I.L."/>
            <person name="Blumberg B."/>
            <person name="Dichmann D.S."/>
            <person name="Dubchak I."/>
            <person name="Amaya E."/>
            <person name="Detter J.C."/>
            <person name="Fletcher R."/>
            <person name="Gerhard D.S."/>
            <person name="Goodstein D."/>
            <person name="Graves T."/>
            <person name="Grigoriev I.V."/>
            <person name="Grimwood J."/>
            <person name="Kawashima T."/>
            <person name="Lindquist E."/>
            <person name="Lucas S.M."/>
            <person name="Mead P.E."/>
            <person name="Mitros T."/>
            <person name="Ogino H."/>
            <person name="Ohta Y."/>
            <person name="Poliakov A.V."/>
            <person name="Pollet N."/>
            <person name="Robert J."/>
            <person name="Salamov A."/>
            <person name="Sater A.K."/>
            <person name="Schmutz J."/>
            <person name="Terry A."/>
            <person name="Vize P.D."/>
            <person name="Warren W.C."/>
            <person name="Wells D."/>
            <person name="Wills A."/>
            <person name="Wilson R.K."/>
            <person name="Zimmerman L.B."/>
            <person name="Zorn A.M."/>
            <person name="Grainger R."/>
            <person name="Grammer T."/>
            <person name="Khokha M.K."/>
            <person name="Richardson P.M."/>
            <person name="Rokhsar D.S."/>
        </authorList>
    </citation>
    <scope>NUCLEOTIDE SEQUENCE [LARGE SCALE GENOMIC DNA]</scope>
    <source>
        <strain evidence="5">Nigerian</strain>
    </source>
</reference>
<name>A0A6I8S1B0_XENTR</name>
<dbReference type="Ensembl" id="ENSXETT00000070668">
    <property type="protein sequence ID" value="ENSXETP00000091561"/>
    <property type="gene ID" value="ENSXETG00000038567"/>
</dbReference>
<dbReference type="SUPFAM" id="SSF48452">
    <property type="entry name" value="TPR-like"/>
    <property type="match status" value="1"/>
</dbReference>
<accession>A0A6I8S1B0</accession>
<dbReference type="Gene3D" id="1.25.40.10">
    <property type="entry name" value="Tetratricopeptide repeat domain"/>
    <property type="match status" value="1"/>
</dbReference>
<dbReference type="AlphaFoldDB" id="A0A6I8S1B0"/>
<evidence type="ECO:0000256" key="2">
    <source>
        <dbReference type="ARBA" id="ARBA00022737"/>
    </source>
</evidence>
<dbReference type="Ensembl" id="ENSXETT00000121176">
    <property type="protein sequence ID" value="ENSXETP00000107583"/>
    <property type="gene ID" value="ENSXETG00000038567"/>
</dbReference>
<evidence type="ECO:0000313" key="5">
    <source>
        <dbReference type="Ensembl" id="ENSXETP00000091561"/>
    </source>
</evidence>
<dbReference type="InterPro" id="IPR019734">
    <property type="entry name" value="TPR_rpt"/>
</dbReference>
<sequence length="272" mass="30416">MDAKETSSFCSHPSWQSPDGSFIKTILEKGSGVDKPKESAICQIFVDPISISSTDSCIVKGFSYPTGCWFQSELGEGETAQDCLVDQCLETMLSGEVCHVDTPKGTRFLLRMASFENGKEPWEMDTNEKIEKAMRDHKKGGKAYRAGSIKVAERRYSRALRLLACIPEEAVTERITLLANLAACDVKMGRMSEAEKRCSRVLEKEPGYVKALYRRGVARAGMADWKGARKDFEALLRLDPTNKEAQRELLKAREGEKKEQLKISKALGKMFI</sequence>
<feature type="repeat" description="TPR" evidence="4">
    <location>
        <begin position="209"/>
        <end position="242"/>
    </location>
</feature>
<dbReference type="GeneTree" id="ENSGT00920000149187"/>
<reference evidence="5" key="2">
    <citation type="submission" date="2020-05" db="UniProtKB">
        <authorList>
            <consortium name="Ensembl"/>
        </authorList>
    </citation>
    <scope>IDENTIFICATION</scope>
</reference>
<dbReference type="FunCoup" id="A0A6I8S1B0">
    <property type="interactions" value="269"/>
</dbReference>
<dbReference type="Bgee" id="ENSXETG00000038567">
    <property type="expression patterns" value="Expressed in brain and 12 other cell types or tissues"/>
</dbReference>
<dbReference type="InterPro" id="IPR013105">
    <property type="entry name" value="TPR_2"/>
</dbReference>
<protein>
    <submittedName>
        <fullName evidence="5">Uncharacterized protein</fullName>
    </submittedName>
</protein>
<keyword evidence="1" id="KW-0597">Phosphoprotein</keyword>
<keyword evidence="2" id="KW-0677">Repeat</keyword>
<proteinExistence type="predicted"/>
<dbReference type="InterPro" id="IPR050754">
    <property type="entry name" value="FKBP4/5/8-like"/>
</dbReference>
<evidence type="ECO:0000256" key="3">
    <source>
        <dbReference type="ARBA" id="ARBA00022803"/>
    </source>
</evidence>
<dbReference type="PANTHER" id="PTHR46512:SF10">
    <property type="entry name" value="FK506-BINDING PROTEIN-LIKE"/>
    <property type="match status" value="1"/>
</dbReference>
<dbReference type="InterPro" id="IPR011990">
    <property type="entry name" value="TPR-like_helical_dom_sf"/>
</dbReference>